<evidence type="ECO:0000313" key="5">
    <source>
        <dbReference type="Proteomes" id="UP000823611"/>
    </source>
</evidence>
<dbReference type="PIRSF" id="PIRSF005965">
    <property type="entry name" value="Chor_mut_AroH"/>
    <property type="match status" value="1"/>
</dbReference>
<name>A0A9D9H307_9FIRM</name>
<dbReference type="EMBL" id="JADIMX010000088">
    <property type="protein sequence ID" value="MBO8434601.1"/>
    <property type="molecule type" value="Genomic_DNA"/>
</dbReference>
<dbReference type="InterPro" id="IPR008243">
    <property type="entry name" value="Chorismate_mutase_AroH"/>
</dbReference>
<gene>
    <name evidence="4" type="primary">aroH</name>
    <name evidence="4" type="ORF">IAC55_04680</name>
</gene>
<organism evidence="4 5">
    <name type="scientific">Candidatus Fimicola merdigallinarum</name>
    <dbReference type="NCBI Taxonomy" id="2840819"/>
    <lineage>
        <taxon>Bacteria</taxon>
        <taxon>Bacillati</taxon>
        <taxon>Bacillota</taxon>
        <taxon>Clostridia</taxon>
        <taxon>Lachnospirales</taxon>
        <taxon>Lachnospiraceae</taxon>
        <taxon>Lachnospiraceae incertae sedis</taxon>
        <taxon>Candidatus Fimicola</taxon>
    </lineage>
</organism>
<sequence length="120" mass="13893">MSVVSIRGAITVEENTREEILEKTEMLLKEIQRANDIKEYEIISIVFTMTKDLNKVYPAVAARNMGINQASLLCYQELDIEGSLEKCIRVMYTCEKSYRQKDVRHIYMEGAKVLRPDLSK</sequence>
<dbReference type="PANTHER" id="PTHR21164:SF0">
    <property type="entry name" value="CHORISMATE MUTASE AROH"/>
    <property type="match status" value="1"/>
</dbReference>
<feature type="binding site" evidence="2">
    <location>
        <position position="89"/>
    </location>
    <ligand>
        <name>prephenate</name>
        <dbReference type="ChEBI" id="CHEBI:29934"/>
    </ligand>
</feature>
<reference evidence="4" key="1">
    <citation type="submission" date="2020-10" db="EMBL/GenBank/DDBJ databases">
        <authorList>
            <person name="Gilroy R."/>
        </authorList>
    </citation>
    <scope>NUCLEOTIDE SEQUENCE</scope>
    <source>
        <strain evidence="4">F6-4510</strain>
    </source>
</reference>
<evidence type="ECO:0000256" key="2">
    <source>
        <dbReference type="PIRSR" id="PIRSR005965-1"/>
    </source>
</evidence>
<dbReference type="GO" id="GO:0046417">
    <property type="term" value="P:chorismate metabolic process"/>
    <property type="evidence" value="ECO:0007669"/>
    <property type="project" value="TreeGrafter"/>
</dbReference>
<evidence type="ECO:0000256" key="3">
    <source>
        <dbReference type="PROSITE-ProRule" id="PRU00514"/>
    </source>
</evidence>
<keyword evidence="2 3" id="KW-0028">Amino-acid biosynthesis</keyword>
<evidence type="ECO:0000313" key="4">
    <source>
        <dbReference type="EMBL" id="MBO8434601.1"/>
    </source>
</evidence>
<dbReference type="NCBIfam" id="TIGR01796">
    <property type="entry name" value="CM_mono_aroH"/>
    <property type="match status" value="1"/>
</dbReference>
<protein>
    <recommendedName>
        <fullName evidence="1 3">chorismate mutase</fullName>
        <ecNumber evidence="1 3">5.4.99.5</ecNumber>
    </recommendedName>
</protein>
<dbReference type="SUPFAM" id="SSF55298">
    <property type="entry name" value="YjgF-like"/>
    <property type="match status" value="1"/>
</dbReference>
<dbReference type="PROSITE" id="PS51167">
    <property type="entry name" value="CHORISMATE_MUT_1"/>
    <property type="match status" value="1"/>
</dbReference>
<dbReference type="GO" id="GO:0009073">
    <property type="term" value="P:aromatic amino acid family biosynthetic process"/>
    <property type="evidence" value="ECO:0007669"/>
    <property type="project" value="UniProtKB-UniRule"/>
</dbReference>
<reference evidence="4" key="2">
    <citation type="journal article" date="2021" name="PeerJ">
        <title>Extensive microbial diversity within the chicken gut microbiome revealed by metagenomics and culture.</title>
        <authorList>
            <person name="Gilroy R."/>
            <person name="Ravi A."/>
            <person name="Getino M."/>
            <person name="Pursley I."/>
            <person name="Horton D.L."/>
            <person name="Alikhan N.F."/>
            <person name="Baker D."/>
            <person name="Gharbi K."/>
            <person name="Hall N."/>
            <person name="Watson M."/>
            <person name="Adriaenssens E.M."/>
            <person name="Foster-Nyarko E."/>
            <person name="Jarju S."/>
            <person name="Secka A."/>
            <person name="Antonio M."/>
            <person name="Oren A."/>
            <person name="Chaudhuri R.R."/>
            <person name="La Ragione R."/>
            <person name="Hildebrand F."/>
            <person name="Pallen M.J."/>
        </authorList>
    </citation>
    <scope>NUCLEOTIDE SEQUENCE</scope>
    <source>
        <strain evidence="4">F6-4510</strain>
    </source>
</reference>
<proteinExistence type="predicted"/>
<evidence type="ECO:0000256" key="1">
    <source>
        <dbReference type="NCBIfam" id="TIGR01796"/>
    </source>
</evidence>
<dbReference type="Pfam" id="PF07736">
    <property type="entry name" value="CM_1"/>
    <property type="match status" value="1"/>
</dbReference>
<feature type="binding site" evidence="2">
    <location>
        <position position="107"/>
    </location>
    <ligand>
        <name>prephenate</name>
        <dbReference type="ChEBI" id="CHEBI:29934"/>
    </ligand>
</feature>
<feature type="binding site" evidence="2">
    <location>
        <position position="7"/>
    </location>
    <ligand>
        <name>prephenate</name>
        <dbReference type="ChEBI" id="CHEBI:29934"/>
    </ligand>
</feature>
<dbReference type="CDD" id="cd02185">
    <property type="entry name" value="AroH"/>
    <property type="match status" value="1"/>
</dbReference>
<dbReference type="GO" id="GO:0004106">
    <property type="term" value="F:chorismate mutase activity"/>
    <property type="evidence" value="ECO:0007669"/>
    <property type="project" value="UniProtKB-UniRule"/>
</dbReference>
<dbReference type="Proteomes" id="UP000823611">
    <property type="component" value="Unassembled WGS sequence"/>
</dbReference>
<comment type="caution">
    <text evidence="4">The sequence shown here is derived from an EMBL/GenBank/DDBJ whole genome shotgun (WGS) entry which is preliminary data.</text>
</comment>
<accession>A0A9D9H307</accession>
<dbReference type="AlphaFoldDB" id="A0A9D9H307"/>
<dbReference type="EC" id="5.4.99.5" evidence="1 3"/>
<dbReference type="PANTHER" id="PTHR21164">
    <property type="entry name" value="CHORISMATE MUTASE"/>
    <property type="match status" value="1"/>
</dbReference>
<dbReference type="Gene3D" id="3.30.1330.40">
    <property type="entry name" value="RutC-like"/>
    <property type="match status" value="1"/>
</dbReference>
<dbReference type="InterPro" id="IPR035959">
    <property type="entry name" value="RutC-like_sf"/>
</dbReference>
<dbReference type="GO" id="GO:0008652">
    <property type="term" value="P:amino acid biosynthetic process"/>
    <property type="evidence" value="ECO:0007669"/>
    <property type="project" value="UniProtKB-UniRule"/>
</dbReference>
<keyword evidence="3 4" id="KW-0413">Isomerase</keyword>
<comment type="catalytic activity">
    <reaction evidence="3">
        <text>chorismate = prephenate</text>
        <dbReference type="Rhea" id="RHEA:13897"/>
        <dbReference type="ChEBI" id="CHEBI:29748"/>
        <dbReference type="ChEBI" id="CHEBI:29934"/>
        <dbReference type="EC" id="5.4.99.5"/>
    </reaction>
</comment>
<keyword evidence="2 3" id="KW-0057">Aromatic amino acid biosynthesis</keyword>